<feature type="region of interest" description="Disordered" evidence="1">
    <location>
        <begin position="1"/>
        <end position="48"/>
    </location>
</feature>
<name>A0A163F5L9_DIDRA</name>
<accession>A0A163F5L9</accession>
<evidence type="ECO:0000313" key="2">
    <source>
        <dbReference type="EMBL" id="KZM24161.1"/>
    </source>
</evidence>
<dbReference type="EMBL" id="JYNV01000173">
    <property type="protein sequence ID" value="KZM24161.1"/>
    <property type="molecule type" value="Genomic_DNA"/>
</dbReference>
<dbReference type="AlphaFoldDB" id="A0A163F5L9"/>
<keyword evidence="3" id="KW-1185">Reference proteome</keyword>
<proteinExistence type="predicted"/>
<feature type="compositionally biased region" description="Polar residues" evidence="1">
    <location>
        <begin position="332"/>
        <end position="351"/>
    </location>
</feature>
<organism evidence="2 3">
    <name type="scientific">Didymella rabiei</name>
    <name type="common">Chickpea ascochyta blight fungus</name>
    <name type="synonym">Mycosphaerella rabiei</name>
    <dbReference type="NCBI Taxonomy" id="5454"/>
    <lineage>
        <taxon>Eukaryota</taxon>
        <taxon>Fungi</taxon>
        <taxon>Dikarya</taxon>
        <taxon>Ascomycota</taxon>
        <taxon>Pezizomycotina</taxon>
        <taxon>Dothideomycetes</taxon>
        <taxon>Pleosporomycetidae</taxon>
        <taxon>Pleosporales</taxon>
        <taxon>Pleosporineae</taxon>
        <taxon>Didymellaceae</taxon>
        <taxon>Ascochyta</taxon>
    </lineage>
</organism>
<feature type="compositionally biased region" description="Basic and acidic residues" evidence="1">
    <location>
        <begin position="129"/>
        <end position="148"/>
    </location>
</feature>
<feature type="region of interest" description="Disordered" evidence="1">
    <location>
        <begin position="121"/>
        <end position="148"/>
    </location>
</feature>
<feature type="region of interest" description="Disordered" evidence="1">
    <location>
        <begin position="161"/>
        <end position="224"/>
    </location>
</feature>
<feature type="compositionally biased region" description="Basic and acidic residues" evidence="1">
    <location>
        <begin position="174"/>
        <end position="184"/>
    </location>
</feature>
<comment type="caution">
    <text evidence="2">The sequence shown here is derived from an EMBL/GenBank/DDBJ whole genome shotgun (WGS) entry which is preliminary data.</text>
</comment>
<gene>
    <name evidence="2" type="ORF">ST47_g4707</name>
</gene>
<reference evidence="2 3" key="1">
    <citation type="journal article" date="2016" name="Sci. Rep.">
        <title>Draft genome sequencing and secretome analysis of fungal phytopathogen Ascochyta rabiei provides insight into the necrotrophic effector repertoire.</title>
        <authorList>
            <person name="Verma S."/>
            <person name="Gazara R.K."/>
            <person name="Nizam S."/>
            <person name="Parween S."/>
            <person name="Chattopadhyay D."/>
            <person name="Verma P.K."/>
        </authorList>
    </citation>
    <scope>NUCLEOTIDE SEQUENCE [LARGE SCALE GENOMIC DNA]</scope>
    <source>
        <strain evidence="2 3">ArDII</strain>
    </source>
</reference>
<feature type="compositionally biased region" description="Polar residues" evidence="1">
    <location>
        <begin position="185"/>
        <end position="207"/>
    </location>
</feature>
<evidence type="ECO:0000256" key="1">
    <source>
        <dbReference type="SAM" id="MobiDB-lite"/>
    </source>
</evidence>
<protein>
    <submittedName>
        <fullName evidence="2">Uncharacterized protein</fullName>
    </submittedName>
</protein>
<dbReference type="Proteomes" id="UP000076837">
    <property type="component" value="Unassembled WGS sequence"/>
</dbReference>
<sequence>MQTYNNTSKRRVSKDHNLPSAMYHPPSPGASVSASARLSDQQAEQPKTKLLAQFRADWDFPRMVASLPPGSKTYFTSSPYFAKDVKFTLRTLRAFEKLAELVPKEQREAKLEELGGMLCGRHKGHKRKGWPEDKKWPIGGTDEQKDENMGLDVKELIKELEPTFQDSEEDDRTADDKTTAHVRNEPSTNKTRAELSTSSTRAPSDTNKAPRPRSLSVVDEEKSNEDRQALLTAISDNWPSWSIAKYLPKHAVPLGRPVADWPFGLLQAVLELSRATAGRDKEVRDRLAEEFRSKKKRFSHQTSLDSIKAVRNSFNGKGKMARTESSGDEQADNTNVVAGPSTEQTAPSQTEPAVKPSTSSTAKATTELRSAPTAEPPTQPTHKRPDDQDSTSEPPPKRAKHAAEEQNAPAPASPTQDPVSPSVAGSEPTRSRRYLSGQINKQIIVAEFNKILLQ</sequence>
<feature type="region of interest" description="Disordered" evidence="1">
    <location>
        <begin position="309"/>
        <end position="440"/>
    </location>
</feature>
<evidence type="ECO:0000313" key="3">
    <source>
        <dbReference type="Proteomes" id="UP000076837"/>
    </source>
</evidence>